<protein>
    <recommendedName>
        <fullName evidence="1">Hedgehog/Intein (Hint) domain-containing protein</fullName>
    </recommendedName>
</protein>
<sequence length="297" mass="31775">MAISDNDANFDDNDGNQVLDGAQQIDGVTYAGGTRVEAEYGVVVTDGTRSWTLVGFNVNNSNPTFGTIEGLAFIGGSGGFPPVGVPLTVTGTFEGPAYLATEYATPICLVAGTRVTTATGPRPIEQLGPGDLVLTRDNGLQPVRWAGQRRVPALAAFAPVRIRRGTLGNRRDLWVSQQHRVLVEGWKAELLFGEAEVLVAAVHLVNDGSIRLMPGGEVCYVHLLFDRHEVIETEGCWTESLFTGSTALASLPPAAHAEILALFPELAGPEAAHRTTSYRVLKRHEARILGPDPQVRA</sequence>
<evidence type="ECO:0000259" key="1">
    <source>
        <dbReference type="Pfam" id="PF13403"/>
    </source>
</evidence>
<gene>
    <name evidence="2" type="ORF">BOO69_14830</name>
</gene>
<accession>A0A1J0WMV6</accession>
<dbReference type="Pfam" id="PF13403">
    <property type="entry name" value="Hint_2"/>
    <property type="match status" value="1"/>
</dbReference>
<dbReference type="InterPro" id="IPR036844">
    <property type="entry name" value="Hint_dom_sf"/>
</dbReference>
<reference evidence="2 3" key="1">
    <citation type="submission" date="2016-11" db="EMBL/GenBank/DDBJ databases">
        <title>Complete genome sequence of Sulfitobacter sp. AM1-D1, a toxic bacteria associated with marine dinoflagellate Alexandrium minutum in East China Sea.</title>
        <authorList>
            <person name="Yang Q."/>
            <person name="Zhang X."/>
            <person name="Tian X."/>
        </authorList>
    </citation>
    <scope>NUCLEOTIDE SEQUENCE [LARGE SCALE GENOMIC DNA]</scope>
    <source>
        <strain evidence="2 3">AM1-D1</strain>
    </source>
</reference>
<dbReference type="AlphaFoldDB" id="A0A1J0WMV6"/>
<evidence type="ECO:0000313" key="2">
    <source>
        <dbReference type="EMBL" id="APE45512.1"/>
    </source>
</evidence>
<dbReference type="STRING" id="1917485.BOO69_14830"/>
<keyword evidence="3" id="KW-1185">Reference proteome</keyword>
<name>A0A1J0WMV6_9RHOB</name>
<dbReference type="SUPFAM" id="SSF51294">
    <property type="entry name" value="Hedgehog/intein (Hint) domain"/>
    <property type="match status" value="1"/>
</dbReference>
<dbReference type="EMBL" id="CP018076">
    <property type="protein sequence ID" value="APE45512.1"/>
    <property type="molecule type" value="Genomic_DNA"/>
</dbReference>
<dbReference type="KEGG" id="suam:BOO69_14830"/>
<dbReference type="InterPro" id="IPR028992">
    <property type="entry name" value="Hedgehog/Intein_dom"/>
</dbReference>
<dbReference type="Proteomes" id="UP000181897">
    <property type="component" value="Chromosome"/>
</dbReference>
<feature type="domain" description="Hedgehog/Intein (Hint)" evidence="1">
    <location>
        <begin position="107"/>
        <end position="244"/>
    </location>
</feature>
<evidence type="ECO:0000313" key="3">
    <source>
        <dbReference type="Proteomes" id="UP000181897"/>
    </source>
</evidence>
<proteinExistence type="predicted"/>
<organism evidence="2 3">
    <name type="scientific">Sulfitobacter alexandrii</name>
    <dbReference type="NCBI Taxonomy" id="1917485"/>
    <lineage>
        <taxon>Bacteria</taxon>
        <taxon>Pseudomonadati</taxon>
        <taxon>Pseudomonadota</taxon>
        <taxon>Alphaproteobacteria</taxon>
        <taxon>Rhodobacterales</taxon>
        <taxon>Roseobacteraceae</taxon>
        <taxon>Sulfitobacter</taxon>
    </lineage>
</organism>
<dbReference type="Gene3D" id="2.170.16.10">
    <property type="entry name" value="Hedgehog/Intein (Hint) domain"/>
    <property type="match status" value="1"/>
</dbReference>